<dbReference type="PANTHER" id="PTHR31650:SF1">
    <property type="entry name" value="WAX ESTER SYNTHASE_DIACYLGLYCEROL ACYLTRANSFERASE 4-RELATED"/>
    <property type="match status" value="1"/>
</dbReference>
<feature type="compositionally biased region" description="Pro residues" evidence="12">
    <location>
        <begin position="248"/>
        <end position="260"/>
    </location>
</feature>
<dbReference type="Pfam" id="PF03007">
    <property type="entry name" value="WS_DGAT_cat"/>
    <property type="match status" value="1"/>
</dbReference>
<dbReference type="InterPro" id="IPR014292">
    <property type="entry name" value="Acyl_transf_WS/DGAT"/>
</dbReference>
<dbReference type="RefSeq" id="WP_110005536.1">
    <property type="nucleotide sequence ID" value="NZ_QGTX01000001.1"/>
</dbReference>
<keyword evidence="5 11" id="KW-0444">Lipid biosynthesis</keyword>
<dbReference type="EMBL" id="QGTX01000001">
    <property type="protein sequence ID" value="PWW23052.1"/>
    <property type="molecule type" value="Genomic_DNA"/>
</dbReference>
<reference evidence="16" key="1">
    <citation type="submission" date="2018-05" db="EMBL/GenBank/DDBJ databases">
        <authorList>
            <person name="Klenk H.-P."/>
            <person name="Huntemann M."/>
            <person name="Clum A."/>
            <person name="Pillay M."/>
            <person name="Palaniappan K."/>
            <person name="Varghese N."/>
            <person name="Mikhailova N."/>
            <person name="Stamatis D."/>
            <person name="Reddy T."/>
            <person name="Daum C."/>
            <person name="Shapiro N."/>
            <person name="Ivanova N."/>
            <person name="Kyrpides N."/>
            <person name="Woyke T."/>
        </authorList>
    </citation>
    <scope>NUCLEOTIDE SEQUENCE [LARGE SCALE GENOMIC DNA]</scope>
    <source>
        <strain evidence="16">DSM 45417</strain>
    </source>
</reference>
<feature type="domain" description="O-acyltransferase WSD1-like N-terminal" evidence="13">
    <location>
        <begin position="4"/>
        <end position="297"/>
    </location>
</feature>
<evidence type="ECO:0000259" key="13">
    <source>
        <dbReference type="Pfam" id="PF03007"/>
    </source>
</evidence>
<evidence type="ECO:0000256" key="2">
    <source>
        <dbReference type="ARBA" id="ARBA00005189"/>
    </source>
</evidence>
<dbReference type="GO" id="GO:0005886">
    <property type="term" value="C:plasma membrane"/>
    <property type="evidence" value="ECO:0007669"/>
    <property type="project" value="TreeGrafter"/>
</dbReference>
<dbReference type="InterPro" id="IPR045034">
    <property type="entry name" value="O-acyltransferase_WSD1-like"/>
</dbReference>
<dbReference type="EC" id="2.3.1.20" evidence="4 11"/>
<evidence type="ECO:0000313" key="16">
    <source>
        <dbReference type="Proteomes" id="UP000246661"/>
    </source>
</evidence>
<evidence type="ECO:0000256" key="4">
    <source>
        <dbReference type="ARBA" id="ARBA00013244"/>
    </source>
</evidence>
<evidence type="ECO:0000256" key="5">
    <source>
        <dbReference type="ARBA" id="ARBA00022516"/>
    </source>
</evidence>
<dbReference type="PANTHER" id="PTHR31650">
    <property type="entry name" value="O-ACYLTRANSFERASE (WSD1-LIKE) FAMILY PROTEIN"/>
    <property type="match status" value="1"/>
</dbReference>
<dbReference type="GO" id="GO:0051701">
    <property type="term" value="P:biological process involved in interaction with host"/>
    <property type="evidence" value="ECO:0007669"/>
    <property type="project" value="TreeGrafter"/>
</dbReference>
<comment type="catalytic activity">
    <reaction evidence="10 11">
        <text>an acyl-CoA + a 1,2-diacyl-sn-glycerol = a triacyl-sn-glycerol + CoA</text>
        <dbReference type="Rhea" id="RHEA:10868"/>
        <dbReference type="ChEBI" id="CHEBI:17815"/>
        <dbReference type="ChEBI" id="CHEBI:57287"/>
        <dbReference type="ChEBI" id="CHEBI:58342"/>
        <dbReference type="ChEBI" id="CHEBI:64615"/>
        <dbReference type="EC" id="2.3.1.20"/>
    </reaction>
</comment>
<evidence type="ECO:0000256" key="10">
    <source>
        <dbReference type="ARBA" id="ARBA00048109"/>
    </source>
</evidence>
<evidence type="ECO:0000259" key="14">
    <source>
        <dbReference type="Pfam" id="PF06974"/>
    </source>
</evidence>
<dbReference type="UniPathway" id="UPA00282"/>
<dbReference type="Pfam" id="PF06974">
    <property type="entry name" value="WS_DGAT_C"/>
    <property type="match status" value="1"/>
</dbReference>
<keyword evidence="16" id="KW-1185">Reference proteome</keyword>
<evidence type="ECO:0000256" key="11">
    <source>
        <dbReference type="RuleBase" id="RU361241"/>
    </source>
</evidence>
<evidence type="ECO:0000256" key="9">
    <source>
        <dbReference type="ARBA" id="ARBA00023315"/>
    </source>
</evidence>
<evidence type="ECO:0000256" key="6">
    <source>
        <dbReference type="ARBA" id="ARBA00022679"/>
    </source>
</evidence>
<sequence length="520" mass="56813">MKQLSGLDATFLHLETSAQFGHVSSLSIYTRPDSPDYRPYDAWKGQLQQRLHLLEPLRRRLVEVPLGLDHPYWIDDPAFDLDFHVRHTAVPPPGTDDQLAALAGRLVSRPLDRRKPLWLSYVIEGLADRRFAVLTIVHHATIDGASGVELMTLMLDDSPEGATVPPETGRWTPERPPGDLEMLARGTLGLARKPARGVLLAAWSAREIGRATRNPVLVRAANDVRRSLRGPLGTVLNLGRKRPEEPDQPPAVPSVRPPRTPFNGPITPHRKLAIRSTSLDVVKQVKSALGVTVNDVVMAACAGGLRTWLDRRGALPSDPLVALVPVSVRTGDETDRWTNRVSMLSAVLPTDEPDPVRRLRRVHESMATSKELFSALPADRLTDFAEFPPPAVFARAMRLSARLRLGSRLSPGNLVISNVPGPRAPLYAAGARLEHYFPVSTIVEGQGLNITVQSYLDRLDWGLVSCAELLPDVDVLLADILDEMDRLAAAAGVETPQAEPAAPARSRPARSGGGRARSRG</sequence>
<feature type="region of interest" description="Disordered" evidence="12">
    <location>
        <begin position="234"/>
        <end position="268"/>
    </location>
</feature>
<comment type="pathway">
    <text evidence="1 11">Glycerolipid metabolism; triacylglycerol biosynthesis.</text>
</comment>
<dbReference type="SUPFAM" id="SSF52777">
    <property type="entry name" value="CoA-dependent acyltransferases"/>
    <property type="match status" value="1"/>
</dbReference>
<organism evidence="15 16">
    <name type="scientific">Geodermatophilus normandii</name>
    <dbReference type="NCBI Taxonomy" id="1137989"/>
    <lineage>
        <taxon>Bacteria</taxon>
        <taxon>Bacillati</taxon>
        <taxon>Actinomycetota</taxon>
        <taxon>Actinomycetes</taxon>
        <taxon>Geodermatophilales</taxon>
        <taxon>Geodermatophilaceae</taxon>
        <taxon>Geodermatophilus</taxon>
    </lineage>
</organism>
<comment type="caution">
    <text evidence="15">The sequence shown here is derived from an EMBL/GenBank/DDBJ whole genome shotgun (WGS) entry which is preliminary data.</text>
</comment>
<proteinExistence type="inferred from homology"/>
<evidence type="ECO:0000256" key="12">
    <source>
        <dbReference type="SAM" id="MobiDB-lite"/>
    </source>
</evidence>
<comment type="similarity">
    <text evidence="3 11">Belongs to the long-chain O-acyltransferase family.</text>
</comment>
<dbReference type="GO" id="GO:0001666">
    <property type="term" value="P:response to hypoxia"/>
    <property type="evidence" value="ECO:0007669"/>
    <property type="project" value="TreeGrafter"/>
</dbReference>
<dbReference type="GO" id="GO:0006071">
    <property type="term" value="P:glycerol metabolic process"/>
    <property type="evidence" value="ECO:0007669"/>
    <property type="project" value="UniProtKB-KW"/>
</dbReference>
<protein>
    <recommendedName>
        <fullName evidence="4 11">Diacylglycerol O-acyltransferase</fullName>
        <ecNumber evidence="4 11">2.3.1.20</ecNumber>
    </recommendedName>
</protein>
<dbReference type="NCBIfam" id="TIGR02946">
    <property type="entry name" value="acyl_WS_DGAT"/>
    <property type="match status" value="1"/>
</dbReference>
<name>A0A317QI99_9ACTN</name>
<accession>A0A317QI99</accession>
<dbReference type="GO" id="GO:0004144">
    <property type="term" value="F:diacylglycerol O-acyltransferase activity"/>
    <property type="evidence" value="ECO:0007669"/>
    <property type="project" value="UniProtKB-EC"/>
</dbReference>
<evidence type="ECO:0000256" key="1">
    <source>
        <dbReference type="ARBA" id="ARBA00004771"/>
    </source>
</evidence>
<dbReference type="GO" id="GO:0019432">
    <property type="term" value="P:triglyceride biosynthetic process"/>
    <property type="evidence" value="ECO:0007669"/>
    <property type="project" value="UniProtKB-UniPathway"/>
</dbReference>
<evidence type="ECO:0000256" key="3">
    <source>
        <dbReference type="ARBA" id="ARBA00009587"/>
    </source>
</evidence>
<dbReference type="InterPro" id="IPR009721">
    <property type="entry name" value="O-acyltransferase_WSD1_C"/>
</dbReference>
<gene>
    <name evidence="15" type="ORF">JD79_02217</name>
</gene>
<feature type="region of interest" description="Disordered" evidence="12">
    <location>
        <begin position="492"/>
        <end position="520"/>
    </location>
</feature>
<keyword evidence="7 11" id="KW-0319">Glycerol metabolism</keyword>
<comment type="pathway">
    <text evidence="2">Lipid metabolism.</text>
</comment>
<dbReference type="GO" id="GO:0071731">
    <property type="term" value="P:response to nitric oxide"/>
    <property type="evidence" value="ECO:0007669"/>
    <property type="project" value="TreeGrafter"/>
</dbReference>
<dbReference type="InterPro" id="IPR004255">
    <property type="entry name" value="O-acyltransferase_WSD1_N"/>
</dbReference>
<evidence type="ECO:0000313" key="15">
    <source>
        <dbReference type="EMBL" id="PWW23052.1"/>
    </source>
</evidence>
<feature type="domain" description="O-acyltransferase WSD1 C-terminal" evidence="14">
    <location>
        <begin position="337"/>
        <end position="487"/>
    </location>
</feature>
<feature type="region of interest" description="Disordered" evidence="12">
    <location>
        <begin position="160"/>
        <end position="179"/>
    </location>
</feature>
<keyword evidence="9 11" id="KW-0012">Acyltransferase</keyword>
<dbReference type="OrthoDB" id="9810950at2"/>
<keyword evidence="8 11" id="KW-0443">Lipid metabolism</keyword>
<feature type="compositionally biased region" description="Low complexity" evidence="12">
    <location>
        <begin position="500"/>
        <end position="510"/>
    </location>
</feature>
<dbReference type="Proteomes" id="UP000246661">
    <property type="component" value="Unassembled WGS sequence"/>
</dbReference>
<evidence type="ECO:0000256" key="7">
    <source>
        <dbReference type="ARBA" id="ARBA00022798"/>
    </source>
</evidence>
<keyword evidence="6 11" id="KW-0808">Transferase</keyword>
<evidence type="ECO:0000256" key="8">
    <source>
        <dbReference type="ARBA" id="ARBA00023098"/>
    </source>
</evidence>
<dbReference type="AlphaFoldDB" id="A0A317QI99"/>
<feature type="compositionally biased region" description="Gly residues" evidence="12">
    <location>
        <begin position="511"/>
        <end position="520"/>
    </location>
</feature>